<name>A0A9Q0MYN9_9DIPT</name>
<organism evidence="4 5">
    <name type="scientific">Pseudolycoriella hygida</name>
    <dbReference type="NCBI Taxonomy" id="35572"/>
    <lineage>
        <taxon>Eukaryota</taxon>
        <taxon>Metazoa</taxon>
        <taxon>Ecdysozoa</taxon>
        <taxon>Arthropoda</taxon>
        <taxon>Hexapoda</taxon>
        <taxon>Insecta</taxon>
        <taxon>Pterygota</taxon>
        <taxon>Neoptera</taxon>
        <taxon>Endopterygota</taxon>
        <taxon>Diptera</taxon>
        <taxon>Nematocera</taxon>
        <taxon>Sciaroidea</taxon>
        <taxon>Sciaridae</taxon>
        <taxon>Pseudolycoriella</taxon>
    </lineage>
</organism>
<accession>A0A9Q0MYN9</accession>
<dbReference type="GO" id="GO:0008270">
    <property type="term" value="F:zinc ion binding"/>
    <property type="evidence" value="ECO:0007669"/>
    <property type="project" value="UniProtKB-KW"/>
</dbReference>
<proteinExistence type="predicted"/>
<dbReference type="Pfam" id="PF14223">
    <property type="entry name" value="Retrotran_gag_2"/>
    <property type="match status" value="1"/>
</dbReference>
<keyword evidence="1" id="KW-0862">Zinc</keyword>
<dbReference type="SUPFAM" id="SSF57756">
    <property type="entry name" value="Retrovirus zinc finger-like domains"/>
    <property type="match status" value="1"/>
</dbReference>
<dbReference type="InterPro" id="IPR054722">
    <property type="entry name" value="PolX-like_BBD"/>
</dbReference>
<dbReference type="InterPro" id="IPR036875">
    <property type="entry name" value="Znf_CCHC_sf"/>
</dbReference>
<evidence type="ECO:0000259" key="3">
    <source>
        <dbReference type="PROSITE" id="PS50158"/>
    </source>
</evidence>
<feature type="domain" description="CCHC-type" evidence="3">
    <location>
        <begin position="197"/>
        <end position="211"/>
    </location>
</feature>
<reference evidence="4" key="1">
    <citation type="submission" date="2022-07" db="EMBL/GenBank/DDBJ databases">
        <authorList>
            <person name="Trinca V."/>
            <person name="Uliana J.V.C."/>
            <person name="Torres T.T."/>
            <person name="Ward R.J."/>
            <person name="Monesi N."/>
        </authorList>
    </citation>
    <scope>NUCLEOTIDE SEQUENCE</scope>
    <source>
        <strain evidence="4">HSMRA1968</strain>
        <tissue evidence="4">Whole embryos</tissue>
    </source>
</reference>
<evidence type="ECO:0000256" key="2">
    <source>
        <dbReference type="SAM" id="MobiDB-lite"/>
    </source>
</evidence>
<dbReference type="InterPro" id="IPR001878">
    <property type="entry name" value="Znf_CCHC"/>
</dbReference>
<feature type="region of interest" description="Disordered" evidence="2">
    <location>
        <begin position="154"/>
        <end position="189"/>
    </location>
</feature>
<dbReference type="PROSITE" id="PS50158">
    <property type="entry name" value="ZF_CCHC"/>
    <property type="match status" value="1"/>
</dbReference>
<gene>
    <name evidence="4" type="primary">POLX_4</name>
    <name evidence="4" type="ORF">Bhyg_13141</name>
</gene>
<dbReference type="OrthoDB" id="7755869at2759"/>
<dbReference type="InterPro" id="IPR019399">
    <property type="entry name" value="Parkin_co-regulated_protein"/>
</dbReference>
<dbReference type="PANTHER" id="PTHR21207">
    <property type="entry name" value="PARKIN COREGULATED GENE PROTEIN PARK2 COREGULATED"/>
    <property type="match status" value="1"/>
</dbReference>
<dbReference type="GO" id="GO:0030544">
    <property type="term" value="F:Hsp70 protein binding"/>
    <property type="evidence" value="ECO:0007669"/>
    <property type="project" value="TreeGrafter"/>
</dbReference>
<dbReference type="EMBL" id="WJQU01000003">
    <property type="protein sequence ID" value="KAJ6640390.1"/>
    <property type="molecule type" value="Genomic_DNA"/>
</dbReference>
<comment type="caution">
    <text evidence="4">The sequence shown here is derived from an EMBL/GenBank/DDBJ whole genome shotgun (WGS) entry which is preliminary data.</text>
</comment>
<feature type="non-terminal residue" evidence="4">
    <location>
        <position position="1"/>
    </location>
</feature>
<evidence type="ECO:0000313" key="4">
    <source>
        <dbReference type="EMBL" id="KAJ6640390.1"/>
    </source>
</evidence>
<dbReference type="GO" id="GO:0051879">
    <property type="term" value="F:Hsp90 protein binding"/>
    <property type="evidence" value="ECO:0007669"/>
    <property type="project" value="TreeGrafter"/>
</dbReference>
<keyword evidence="5" id="KW-1185">Reference proteome</keyword>
<evidence type="ECO:0000256" key="1">
    <source>
        <dbReference type="PROSITE-ProRule" id="PRU00047"/>
    </source>
</evidence>
<dbReference type="GO" id="GO:0003676">
    <property type="term" value="F:nucleic acid binding"/>
    <property type="evidence" value="ECO:0007669"/>
    <property type="project" value="InterPro"/>
</dbReference>
<dbReference type="Pfam" id="PF10274">
    <property type="entry name" value="ParcG"/>
    <property type="match status" value="1"/>
</dbReference>
<feature type="compositionally biased region" description="Basic residues" evidence="2">
    <location>
        <begin position="166"/>
        <end position="182"/>
    </location>
</feature>
<keyword evidence="1" id="KW-0863">Zinc-finger</keyword>
<dbReference type="Proteomes" id="UP001151699">
    <property type="component" value="Chromosome X"/>
</dbReference>
<keyword evidence="1" id="KW-0479">Metal-binding</keyword>
<dbReference type="PANTHER" id="PTHR21207:SF2">
    <property type="entry name" value="PARKIN COREGULATED GENE PROTEIN"/>
    <property type="match status" value="1"/>
</dbReference>
<protein>
    <submittedName>
        <fullName evidence="4">Retrovirus-related Pol polyprotein from transposon TNT 1-94</fullName>
    </submittedName>
</protein>
<dbReference type="AlphaFoldDB" id="A0A9Q0MYN9"/>
<dbReference type="Pfam" id="PF22936">
    <property type="entry name" value="Pol_BBD"/>
    <property type="match status" value="1"/>
</dbReference>
<evidence type="ECO:0000313" key="5">
    <source>
        <dbReference type="Proteomes" id="UP001151699"/>
    </source>
</evidence>
<sequence>MLAVGGDKAYLEHEGIWQCVLGTEDDEEKLIKAKSKLILLVKPSNFAHICTYKTAQEIWTKLQGTFEDSGLCRRVTLIRHLITTQLKDYKNVEEYVNSVMSTCFKLNDVGGGVSDEWIGTFLLAGLPESYKPMINRVATTSDYIKTKLLQDIKHPDNSESSSKAFFSRKGKNNGKSAGKKKFTNNSSNSTNANRIQCFSCQQYGHKAINCPFVKKIQNQINKVQSGLFAGVSTRFVDENNWAFDSGATWNMTMRDDWLSSRLPKLLVANNSSMNVESAGRVMVNVDRNDEHCAVPINDVLFVPDLTINLLSISQIVKKGHTVVFKNSGCTVFDKDGNSLVTGRHEQGLFLLNLTEEQKTSKCFVTTKNDCELWHRRLGHLNNLSAVPQIIFPIKRALNTRDPDIVFATLEAIQELIKATPAAGRALVPYYRQILPVFNLMR</sequence>